<dbReference type="Proteomes" id="UP000593576">
    <property type="component" value="Unassembled WGS sequence"/>
</dbReference>
<dbReference type="GO" id="GO:0005634">
    <property type="term" value="C:nucleus"/>
    <property type="evidence" value="ECO:0007669"/>
    <property type="project" value="TreeGrafter"/>
</dbReference>
<dbReference type="OrthoDB" id="1900138at2759"/>
<sequence length="47" mass="5559">MEMTRSDFARAKHVWKRAREAVEKAEKMKERAKLQIDSTCMEITCQS</sequence>
<protein>
    <submittedName>
        <fullName evidence="2">Uncharacterized protein</fullName>
    </submittedName>
</protein>
<dbReference type="GO" id="GO:0009630">
    <property type="term" value="P:gravitropism"/>
    <property type="evidence" value="ECO:0007669"/>
    <property type="project" value="TreeGrafter"/>
</dbReference>
<dbReference type="PANTHER" id="PTHR34946">
    <property type="entry name" value="OS03G0310200 PROTEIN"/>
    <property type="match status" value="1"/>
</dbReference>
<accession>A0A7J9LIW0</accession>
<evidence type="ECO:0000256" key="1">
    <source>
        <dbReference type="SAM" id="Coils"/>
    </source>
</evidence>
<comment type="caution">
    <text evidence="2">The sequence shown here is derived from an EMBL/GenBank/DDBJ whole genome shotgun (WGS) entry which is preliminary data.</text>
</comment>
<dbReference type="EMBL" id="JABFAF010000006">
    <property type="protein sequence ID" value="MBA0858608.1"/>
    <property type="molecule type" value="Genomic_DNA"/>
</dbReference>
<keyword evidence="3" id="KW-1185">Reference proteome</keyword>
<keyword evidence="1" id="KW-0175">Coiled coil</keyword>
<evidence type="ECO:0000313" key="2">
    <source>
        <dbReference type="EMBL" id="MBA0858608.1"/>
    </source>
</evidence>
<organism evidence="2 3">
    <name type="scientific">Gossypium schwendimanii</name>
    <name type="common">Cotton</name>
    <dbReference type="NCBI Taxonomy" id="34291"/>
    <lineage>
        <taxon>Eukaryota</taxon>
        <taxon>Viridiplantae</taxon>
        <taxon>Streptophyta</taxon>
        <taxon>Embryophyta</taxon>
        <taxon>Tracheophyta</taxon>
        <taxon>Spermatophyta</taxon>
        <taxon>Magnoliopsida</taxon>
        <taxon>eudicotyledons</taxon>
        <taxon>Gunneridae</taxon>
        <taxon>Pentapetalae</taxon>
        <taxon>rosids</taxon>
        <taxon>malvids</taxon>
        <taxon>Malvales</taxon>
        <taxon>Malvaceae</taxon>
        <taxon>Malvoideae</taxon>
        <taxon>Gossypium</taxon>
    </lineage>
</organism>
<proteinExistence type="predicted"/>
<name>A0A7J9LIW0_GOSSC</name>
<dbReference type="PANTHER" id="PTHR34946:SF2">
    <property type="entry name" value="OS04G0386300 PROTEIN"/>
    <property type="match status" value="1"/>
</dbReference>
<gene>
    <name evidence="2" type="ORF">Goshw_028674</name>
</gene>
<evidence type="ECO:0000313" key="3">
    <source>
        <dbReference type="Proteomes" id="UP000593576"/>
    </source>
</evidence>
<dbReference type="AlphaFoldDB" id="A0A7J9LIW0"/>
<feature type="non-terminal residue" evidence="2">
    <location>
        <position position="47"/>
    </location>
</feature>
<reference evidence="2 3" key="1">
    <citation type="journal article" date="2019" name="Genome Biol. Evol.">
        <title>Insights into the evolution of the New World diploid cottons (Gossypium, subgenus Houzingenia) based on genome sequencing.</title>
        <authorList>
            <person name="Grover C.E."/>
            <person name="Arick M.A. 2nd"/>
            <person name="Thrash A."/>
            <person name="Conover J.L."/>
            <person name="Sanders W.S."/>
            <person name="Peterson D.G."/>
            <person name="Frelichowski J.E."/>
            <person name="Scheffler J.A."/>
            <person name="Scheffler B.E."/>
            <person name="Wendel J.F."/>
        </authorList>
    </citation>
    <scope>NUCLEOTIDE SEQUENCE [LARGE SCALE GENOMIC DNA]</scope>
    <source>
        <strain evidence="2">1</strain>
        <tissue evidence="2">Leaf</tissue>
    </source>
</reference>
<feature type="coiled-coil region" evidence="1">
    <location>
        <begin position="15"/>
        <end position="42"/>
    </location>
</feature>